<dbReference type="eggNOG" id="ENOG50309MX">
    <property type="taxonomic scope" value="Bacteria"/>
</dbReference>
<evidence type="ECO:0000256" key="1">
    <source>
        <dbReference type="SAM" id="MobiDB-lite"/>
    </source>
</evidence>
<comment type="caution">
    <text evidence="2">The sequence shown here is derived from an EMBL/GenBank/DDBJ whole genome shotgun (WGS) entry which is preliminary data.</text>
</comment>
<reference evidence="2 3" key="1">
    <citation type="submission" date="2014-05" db="EMBL/GenBank/DDBJ databases">
        <title>Draft Genome Sequence of Kitasatospora cheerisanensis KCTC 2395.</title>
        <authorList>
            <person name="Nam D.H."/>
        </authorList>
    </citation>
    <scope>NUCLEOTIDE SEQUENCE [LARGE SCALE GENOMIC DNA]</scope>
    <source>
        <strain evidence="2 3">KCTC 2395</strain>
    </source>
</reference>
<keyword evidence="3" id="KW-1185">Reference proteome</keyword>
<sequence length="370" mass="40187">MSHGLTATTACRPAPSGRAARARRRPATGRTGRTGGAPGRSRLRRPGRRPAQAAAVPAVAPAAAVAPVAAVTAQAGFAEVLNAAIEHSGLSLDRIRAALAKQGVRVSVTTLSYWRRGRSQPERATSLRAVHLLEELLGLRHAALTSLLGPPRPRGRWVAQGPAPDGLRVEQVWPGQTELGEVFAELDAPPAGQLERQSIHDAYYVDASRRGHLLRMRQVVRATVDGVTRHVVVHKADESSDVCPEITNVRHARLGRVRRRPHIGLLVAELLLDRPLALGDSTVLEYEVQIPDSGPTTDYGRFFAGPVREYVLQVHFDPAAVPVQCERFDRTPGAETDRHREPLWIGASASAHVLTADQQPGQVGIRWQWE</sequence>
<dbReference type="AlphaFoldDB" id="A0A066Z1M4"/>
<organism evidence="2 3">
    <name type="scientific">Kitasatospora cheerisanensis KCTC 2395</name>
    <dbReference type="NCBI Taxonomy" id="1348663"/>
    <lineage>
        <taxon>Bacteria</taxon>
        <taxon>Bacillati</taxon>
        <taxon>Actinomycetota</taxon>
        <taxon>Actinomycetes</taxon>
        <taxon>Kitasatosporales</taxon>
        <taxon>Streptomycetaceae</taxon>
        <taxon>Kitasatospora</taxon>
    </lineage>
</organism>
<proteinExistence type="predicted"/>
<dbReference type="EMBL" id="JNBY01000093">
    <property type="protein sequence ID" value="KDN84216.1"/>
    <property type="molecule type" value="Genomic_DNA"/>
</dbReference>
<evidence type="ECO:0000313" key="2">
    <source>
        <dbReference type="EMBL" id="KDN84216.1"/>
    </source>
</evidence>
<name>A0A066Z1M4_9ACTN</name>
<protein>
    <submittedName>
        <fullName evidence="2">Uncharacterized protein</fullName>
    </submittedName>
</protein>
<dbReference type="PATRIC" id="fig|1348663.4.peg.3862"/>
<feature type="region of interest" description="Disordered" evidence="1">
    <location>
        <begin position="1"/>
        <end position="54"/>
    </location>
</feature>
<dbReference type="HOGENOM" id="CLU_055999_0_0_11"/>
<dbReference type="OrthoDB" id="3690688at2"/>
<dbReference type="Proteomes" id="UP000027178">
    <property type="component" value="Unassembled WGS sequence"/>
</dbReference>
<evidence type="ECO:0000313" key="3">
    <source>
        <dbReference type="Proteomes" id="UP000027178"/>
    </source>
</evidence>
<gene>
    <name evidence="2" type="ORF">KCH_40070</name>
</gene>
<dbReference type="RefSeq" id="WP_157032103.1">
    <property type="nucleotide sequence ID" value="NZ_KK853997.1"/>
</dbReference>
<accession>A0A066Z1M4</accession>